<keyword evidence="1" id="KW-0812">Transmembrane</keyword>
<protein>
    <recommendedName>
        <fullName evidence="4">PH domain-containing protein</fullName>
    </recommendedName>
</protein>
<keyword evidence="3" id="KW-1185">Reference proteome</keyword>
<feature type="transmembrane region" description="Helical" evidence="1">
    <location>
        <begin position="34"/>
        <end position="52"/>
    </location>
</feature>
<dbReference type="EMBL" id="CP098755">
    <property type="protein sequence ID" value="USG67251.1"/>
    <property type="molecule type" value="Genomic_DNA"/>
</dbReference>
<keyword evidence="1" id="KW-0472">Membrane</keyword>
<sequence>MIKWGTFSVSLFFIISLVLLAVFTDDTFSEIQFVLILTVALLFGLGSLALYLSKVVIGETTITSYKWYGKKSIRFSDIKEVDYTSFFGGCIVLKDGHQSVWVPIENVGTADFVKLLCAKVGQEQCGKAVQAIYMRKQELARFM</sequence>
<accession>A0ABY4WJD9</accession>
<name>A0ABY4WJD9_9BACL</name>
<dbReference type="Proteomes" id="UP001056500">
    <property type="component" value="Chromosome"/>
</dbReference>
<reference evidence="2" key="1">
    <citation type="submission" date="2022-06" db="EMBL/GenBank/DDBJ databases">
        <title>Genome sequencing of Brevibacillus sp. BB3-R1.</title>
        <authorList>
            <person name="Heo J."/>
            <person name="Lee D."/>
            <person name="Won M."/>
            <person name="Han B.-H."/>
            <person name="Hong S.-B."/>
            <person name="Kwon S.-W."/>
        </authorList>
    </citation>
    <scope>NUCLEOTIDE SEQUENCE</scope>
    <source>
        <strain evidence="2">BB3-R1</strain>
    </source>
</reference>
<evidence type="ECO:0000313" key="3">
    <source>
        <dbReference type="Proteomes" id="UP001056500"/>
    </source>
</evidence>
<evidence type="ECO:0000256" key="1">
    <source>
        <dbReference type="SAM" id="Phobius"/>
    </source>
</evidence>
<gene>
    <name evidence="2" type="ORF">NDK47_08255</name>
</gene>
<dbReference type="RefSeq" id="WP_251874353.1">
    <property type="nucleotide sequence ID" value="NZ_CP098755.1"/>
</dbReference>
<evidence type="ECO:0000313" key="2">
    <source>
        <dbReference type="EMBL" id="USG67251.1"/>
    </source>
</evidence>
<organism evidence="2 3">
    <name type="scientific">Brevibacillus ruminantium</name>
    <dbReference type="NCBI Taxonomy" id="2950604"/>
    <lineage>
        <taxon>Bacteria</taxon>
        <taxon>Bacillati</taxon>
        <taxon>Bacillota</taxon>
        <taxon>Bacilli</taxon>
        <taxon>Bacillales</taxon>
        <taxon>Paenibacillaceae</taxon>
        <taxon>Brevibacillus</taxon>
    </lineage>
</organism>
<evidence type="ECO:0008006" key="4">
    <source>
        <dbReference type="Google" id="ProtNLM"/>
    </source>
</evidence>
<keyword evidence="1" id="KW-1133">Transmembrane helix</keyword>
<proteinExistence type="predicted"/>